<organism evidence="1 2">
    <name type="scientific">uncultured phage cr149_1</name>
    <dbReference type="NCBI Taxonomy" id="2986412"/>
    <lineage>
        <taxon>Viruses</taxon>
        <taxon>Duplodnaviria</taxon>
        <taxon>Heunggongvirae</taxon>
        <taxon>Uroviricota</taxon>
        <taxon>Caudoviricetes</taxon>
        <taxon>Crassvirales</taxon>
        <taxon>Suoliviridae</taxon>
        <taxon>Boorivirinae</taxon>
        <taxon>Culoivirus</taxon>
        <taxon>Culoivirus faecalis</taxon>
    </lineage>
</organism>
<dbReference type="KEGG" id="vg:75692318"/>
<accession>A0AAE7RWP6</accession>
<dbReference type="GeneID" id="75692318"/>
<dbReference type="Proteomes" id="UP000827386">
    <property type="component" value="Segment"/>
</dbReference>
<sequence length="157" mass="18492">MLIDKYTKHSIFSLPQIFGDILSKRDLDDSEFVNMYMNDVNNPLLSSHVFLVFHNIKPYLLNTLKQHHLFHCSYTITMNKIKYTVLAFNRAYCIHVITRKIEYGLYKSLGYETKIKILNFWNAGVNGKLHKYLFDENTKTIKPLSENITLQDTIKPQ</sequence>
<proteinExistence type="predicted"/>
<reference evidence="1 2" key="1">
    <citation type="submission" date="2021-04" db="EMBL/GenBank/DDBJ databases">
        <authorList>
            <person name="Shkoporov A.N."/>
            <person name="Stockdale S.R."/>
            <person name="Guerin E."/>
            <person name="Ross R.P."/>
            <person name="Hill C."/>
        </authorList>
    </citation>
    <scope>NUCLEOTIDE SEQUENCE [LARGE SCALE GENOMIC DNA]</scope>
    <source>
        <strain evidence="2">cr149_1</strain>
    </source>
</reference>
<protein>
    <submittedName>
        <fullName evidence="1">Uncharacterized protein</fullName>
    </submittedName>
</protein>
<evidence type="ECO:0000313" key="2">
    <source>
        <dbReference type="Proteomes" id="UP000827386"/>
    </source>
</evidence>
<keyword evidence="2" id="KW-1185">Reference proteome</keyword>
<evidence type="ECO:0000313" key="1">
    <source>
        <dbReference type="EMBL" id="QWM89328.1"/>
    </source>
</evidence>
<dbReference type="RefSeq" id="YP_010358900.1">
    <property type="nucleotide sequence ID" value="NC_062767.1"/>
</dbReference>
<gene>
    <name evidence="1" type="primary">gp_15609</name>
</gene>
<dbReference type="EMBL" id="MZ130477">
    <property type="protein sequence ID" value="QWM89328.1"/>
    <property type="molecule type" value="Genomic_DNA"/>
</dbReference>
<name>A0AAE7RWP6_9CAUD</name>